<evidence type="ECO:0000256" key="11">
    <source>
        <dbReference type="RuleBase" id="RU004253"/>
    </source>
</evidence>
<feature type="binding site" evidence="9">
    <location>
        <position position="110"/>
    </location>
    <ligand>
        <name>4-amino-2-methyl-5-(diphosphooxymethyl)pyrimidine</name>
        <dbReference type="ChEBI" id="CHEBI:57841"/>
    </ligand>
</feature>
<dbReference type="CDD" id="cd00564">
    <property type="entry name" value="TMP_TenI"/>
    <property type="match status" value="1"/>
</dbReference>
<evidence type="ECO:0000259" key="12">
    <source>
        <dbReference type="Pfam" id="PF02581"/>
    </source>
</evidence>
<protein>
    <recommendedName>
        <fullName evidence="9">Thiamine-phosphate synthase</fullName>
        <shortName evidence="9">TP synthase</shortName>
        <shortName evidence="9">TPS</shortName>
        <ecNumber evidence="9">2.5.1.3</ecNumber>
    </recommendedName>
    <alternativeName>
        <fullName evidence="9">Thiamine-phosphate pyrophosphorylase</fullName>
        <shortName evidence="9">TMP pyrophosphorylase</shortName>
        <shortName evidence="9">TMP-PPase</shortName>
    </alternativeName>
</protein>
<evidence type="ECO:0000256" key="10">
    <source>
        <dbReference type="RuleBase" id="RU003826"/>
    </source>
</evidence>
<keyword evidence="4 9" id="KW-0460">Magnesium</keyword>
<feature type="binding site" evidence="9">
    <location>
        <begin position="137"/>
        <end position="139"/>
    </location>
    <ligand>
        <name>2-[(2R,5Z)-2-carboxy-4-methylthiazol-5(2H)-ylidene]ethyl phosphate</name>
        <dbReference type="ChEBI" id="CHEBI:62899"/>
    </ligand>
</feature>
<keyword evidence="14" id="KW-1185">Reference proteome</keyword>
<dbReference type="Proteomes" id="UP000231632">
    <property type="component" value="Unassembled WGS sequence"/>
</dbReference>
<dbReference type="Gene3D" id="3.20.20.70">
    <property type="entry name" value="Aldolase class I"/>
    <property type="match status" value="1"/>
</dbReference>
<keyword evidence="3 9" id="KW-0479">Metal-binding</keyword>
<comment type="catalytic activity">
    <reaction evidence="8 9 10">
        <text>2-[(2R,5Z)-2-carboxy-4-methylthiazol-5(2H)-ylidene]ethyl phosphate + 4-amino-2-methyl-5-(diphosphooxymethyl)pyrimidine + 2 H(+) = thiamine phosphate + CO2 + diphosphate</text>
        <dbReference type="Rhea" id="RHEA:47844"/>
        <dbReference type="ChEBI" id="CHEBI:15378"/>
        <dbReference type="ChEBI" id="CHEBI:16526"/>
        <dbReference type="ChEBI" id="CHEBI:33019"/>
        <dbReference type="ChEBI" id="CHEBI:37575"/>
        <dbReference type="ChEBI" id="CHEBI:57841"/>
        <dbReference type="ChEBI" id="CHEBI:62899"/>
        <dbReference type="EC" id="2.5.1.3"/>
    </reaction>
</comment>
<evidence type="ECO:0000256" key="9">
    <source>
        <dbReference type="HAMAP-Rule" id="MF_00097"/>
    </source>
</evidence>
<dbReference type="SUPFAM" id="SSF51391">
    <property type="entry name" value="Thiamin phosphate synthase"/>
    <property type="match status" value="1"/>
</dbReference>
<evidence type="ECO:0000313" key="14">
    <source>
        <dbReference type="Proteomes" id="UP000231632"/>
    </source>
</evidence>
<dbReference type="UniPathway" id="UPA00060">
    <property type="reaction ID" value="UER00141"/>
</dbReference>
<dbReference type="EC" id="2.5.1.3" evidence="9"/>
<dbReference type="GO" id="GO:0004789">
    <property type="term" value="F:thiamine-phosphate diphosphorylase activity"/>
    <property type="evidence" value="ECO:0007669"/>
    <property type="project" value="UniProtKB-UniRule"/>
</dbReference>
<dbReference type="GO" id="GO:0005737">
    <property type="term" value="C:cytoplasm"/>
    <property type="evidence" value="ECO:0007669"/>
    <property type="project" value="TreeGrafter"/>
</dbReference>
<dbReference type="GO" id="GO:0009229">
    <property type="term" value="P:thiamine diphosphate biosynthetic process"/>
    <property type="evidence" value="ECO:0007669"/>
    <property type="project" value="UniProtKB-UniRule"/>
</dbReference>
<comment type="catalytic activity">
    <reaction evidence="7 9 10">
        <text>2-(2-carboxy-4-methylthiazol-5-yl)ethyl phosphate + 4-amino-2-methyl-5-(diphosphooxymethyl)pyrimidine + 2 H(+) = thiamine phosphate + CO2 + diphosphate</text>
        <dbReference type="Rhea" id="RHEA:47848"/>
        <dbReference type="ChEBI" id="CHEBI:15378"/>
        <dbReference type="ChEBI" id="CHEBI:16526"/>
        <dbReference type="ChEBI" id="CHEBI:33019"/>
        <dbReference type="ChEBI" id="CHEBI:37575"/>
        <dbReference type="ChEBI" id="CHEBI:57841"/>
        <dbReference type="ChEBI" id="CHEBI:62890"/>
        <dbReference type="EC" id="2.5.1.3"/>
    </reaction>
</comment>
<evidence type="ECO:0000256" key="4">
    <source>
        <dbReference type="ARBA" id="ARBA00022842"/>
    </source>
</evidence>
<dbReference type="InterPro" id="IPR022998">
    <property type="entry name" value="ThiamineP_synth_TenI"/>
</dbReference>
<dbReference type="EMBL" id="BDFD01000028">
    <property type="protein sequence ID" value="GAV21351.1"/>
    <property type="molecule type" value="Genomic_DNA"/>
</dbReference>
<feature type="binding site" evidence="9">
    <location>
        <position position="70"/>
    </location>
    <ligand>
        <name>4-amino-2-methyl-5-(diphosphooxymethyl)pyrimidine</name>
        <dbReference type="ChEBI" id="CHEBI:57841"/>
    </ligand>
</feature>
<evidence type="ECO:0000256" key="6">
    <source>
        <dbReference type="ARBA" id="ARBA00047334"/>
    </source>
</evidence>
<dbReference type="HAMAP" id="MF_00097">
    <property type="entry name" value="TMP_synthase"/>
    <property type="match status" value="1"/>
</dbReference>
<feature type="binding site" evidence="9">
    <location>
        <position position="90"/>
    </location>
    <ligand>
        <name>Mg(2+)</name>
        <dbReference type="ChEBI" id="CHEBI:18420"/>
    </ligand>
</feature>
<evidence type="ECO:0000256" key="8">
    <source>
        <dbReference type="ARBA" id="ARBA00047883"/>
    </source>
</evidence>
<feature type="binding site" evidence="9">
    <location>
        <begin position="188"/>
        <end position="189"/>
    </location>
    <ligand>
        <name>2-[(2R,5Z)-2-carboxy-4-methylthiazol-5(2H)-ylidene]ethyl phosphate</name>
        <dbReference type="ChEBI" id="CHEBI:62899"/>
    </ligand>
</feature>
<dbReference type="GO" id="GO:0000287">
    <property type="term" value="F:magnesium ion binding"/>
    <property type="evidence" value="ECO:0007669"/>
    <property type="project" value="UniProtKB-UniRule"/>
</dbReference>
<proteinExistence type="inferred from homology"/>
<comment type="similarity">
    <text evidence="9 10">Belongs to the thiamine-phosphate synthase family.</text>
</comment>
<dbReference type="InterPro" id="IPR036206">
    <property type="entry name" value="ThiamineP_synth_sf"/>
</dbReference>
<dbReference type="PANTHER" id="PTHR20857:SF15">
    <property type="entry name" value="THIAMINE-PHOSPHATE SYNTHASE"/>
    <property type="match status" value="1"/>
</dbReference>
<dbReference type="InterPro" id="IPR034291">
    <property type="entry name" value="TMP_synthase"/>
</dbReference>
<dbReference type="STRING" id="1921010.MMIC_P2335"/>
<evidence type="ECO:0000256" key="7">
    <source>
        <dbReference type="ARBA" id="ARBA00047851"/>
    </source>
</evidence>
<feature type="binding site" evidence="9">
    <location>
        <position position="140"/>
    </location>
    <ligand>
        <name>4-amino-2-methyl-5-(diphosphooxymethyl)pyrimidine</name>
        <dbReference type="ChEBI" id="CHEBI:57841"/>
    </ligand>
</feature>
<comment type="function">
    <text evidence="9">Condenses 4-methyl-5-(beta-hydroxyethyl)thiazole monophosphate (THZ-P) and 2-methyl-4-amino-5-hydroxymethyl pyrimidine pyrophosphate (HMP-PP) to form thiamine monophosphate (TMP).</text>
</comment>
<evidence type="ECO:0000256" key="5">
    <source>
        <dbReference type="ARBA" id="ARBA00022977"/>
    </source>
</evidence>
<evidence type="ECO:0000256" key="1">
    <source>
        <dbReference type="ARBA" id="ARBA00005165"/>
    </source>
</evidence>
<dbReference type="AlphaFoldDB" id="A0A1L8CQZ7"/>
<feature type="domain" description="Thiamine phosphate synthase/TenI" evidence="12">
    <location>
        <begin position="10"/>
        <end position="191"/>
    </location>
</feature>
<organism evidence="13 14">
    <name type="scientific">Mariprofundus micogutta</name>
    <dbReference type="NCBI Taxonomy" id="1921010"/>
    <lineage>
        <taxon>Bacteria</taxon>
        <taxon>Pseudomonadati</taxon>
        <taxon>Pseudomonadota</taxon>
        <taxon>Candidatius Mariprofundia</taxon>
        <taxon>Mariprofundales</taxon>
        <taxon>Mariprofundaceae</taxon>
        <taxon>Mariprofundus</taxon>
    </lineage>
</organism>
<accession>A0A1L8CQZ7</accession>
<evidence type="ECO:0000313" key="13">
    <source>
        <dbReference type="EMBL" id="GAV21351.1"/>
    </source>
</evidence>
<dbReference type="NCBIfam" id="TIGR00693">
    <property type="entry name" value="thiE"/>
    <property type="match status" value="1"/>
</dbReference>
<dbReference type="InterPro" id="IPR013785">
    <property type="entry name" value="Aldolase_TIM"/>
</dbReference>
<reference evidence="13 14" key="1">
    <citation type="journal article" date="2017" name="Arch. Microbiol.">
        <title>Mariprofundus micogutta sp. nov., a novel iron-oxidizing zetaproteobacterium isolated from a deep-sea hydrothermal field at the Bayonnaise knoll of the Izu-Ogasawara arc, and a description of Mariprofundales ord. nov. and Zetaproteobacteria classis nov.</title>
        <authorList>
            <person name="Makita H."/>
            <person name="Tanaka E."/>
            <person name="Mitsunobu S."/>
            <person name="Miyazaki M."/>
            <person name="Nunoura T."/>
            <person name="Uematsu K."/>
            <person name="Takaki Y."/>
            <person name="Nishi S."/>
            <person name="Shimamura S."/>
            <person name="Takai K."/>
        </authorList>
    </citation>
    <scope>NUCLEOTIDE SEQUENCE [LARGE SCALE GENOMIC DNA]</scope>
    <source>
        <strain evidence="13 14">ET2</strain>
    </source>
</reference>
<comment type="catalytic activity">
    <reaction evidence="6 9 10">
        <text>4-methyl-5-(2-phosphooxyethyl)-thiazole + 4-amino-2-methyl-5-(diphosphooxymethyl)pyrimidine + H(+) = thiamine phosphate + diphosphate</text>
        <dbReference type="Rhea" id="RHEA:22328"/>
        <dbReference type="ChEBI" id="CHEBI:15378"/>
        <dbReference type="ChEBI" id="CHEBI:33019"/>
        <dbReference type="ChEBI" id="CHEBI:37575"/>
        <dbReference type="ChEBI" id="CHEBI:57841"/>
        <dbReference type="ChEBI" id="CHEBI:58296"/>
        <dbReference type="EC" id="2.5.1.3"/>
    </reaction>
</comment>
<comment type="pathway">
    <text evidence="1 9 11">Cofactor biosynthesis; thiamine diphosphate biosynthesis; thiamine phosphate from 4-amino-2-methyl-5-diphosphomethylpyrimidine and 4-methyl-5-(2-phosphoethyl)-thiazole: step 1/1.</text>
</comment>
<comment type="cofactor">
    <cofactor evidence="9">
        <name>Mg(2+)</name>
        <dbReference type="ChEBI" id="CHEBI:18420"/>
    </cofactor>
    <text evidence="9">Binds 1 Mg(2+) ion per subunit.</text>
</comment>
<dbReference type="OrthoDB" id="9789949at2"/>
<evidence type="ECO:0000256" key="3">
    <source>
        <dbReference type="ARBA" id="ARBA00022723"/>
    </source>
</evidence>
<comment type="caution">
    <text evidence="13">The sequence shown here is derived from an EMBL/GenBank/DDBJ whole genome shotgun (WGS) entry which is preliminary data.</text>
</comment>
<evidence type="ECO:0000256" key="2">
    <source>
        <dbReference type="ARBA" id="ARBA00022679"/>
    </source>
</evidence>
<dbReference type="GO" id="GO:0009228">
    <property type="term" value="P:thiamine biosynthetic process"/>
    <property type="evidence" value="ECO:0007669"/>
    <property type="project" value="UniProtKB-KW"/>
</dbReference>
<feature type="binding site" evidence="9">
    <location>
        <position position="168"/>
    </location>
    <ligand>
        <name>2-[(2R,5Z)-2-carboxy-4-methylthiazol-5(2H)-ylidene]ethyl phosphate</name>
        <dbReference type="ChEBI" id="CHEBI:62899"/>
    </ligand>
</feature>
<feature type="binding site" evidence="9">
    <location>
        <position position="71"/>
    </location>
    <ligand>
        <name>Mg(2+)</name>
        <dbReference type="ChEBI" id="CHEBI:18420"/>
    </ligand>
</feature>
<keyword evidence="5 9" id="KW-0784">Thiamine biosynthesis</keyword>
<dbReference type="RefSeq" id="WP_072660648.1">
    <property type="nucleotide sequence ID" value="NZ_BDFD01000028.1"/>
</dbReference>
<keyword evidence="2 9" id="KW-0808">Transferase</keyword>
<sequence length="211" mass="22301">MTDKSVSGIYGILPADIETGDLLDRAEAALKGGVSTLQFRDKKRGYKRAIKRAKALRDLTRSYDARLIINDLVNLAVDADADGVHLGRDDVPNLIQLRNEVGDDFIIGVTCRADAAFAKAALNDGASYVSFGAVLATTTKPEVPEMGLPRLAKAREIFPDANLCAIGGITANNVAQVKLAGADCAAVISGLFAADDIQAEASLLTAIWNQT</sequence>
<dbReference type="Pfam" id="PF02581">
    <property type="entry name" value="TMP-TENI"/>
    <property type="match status" value="1"/>
</dbReference>
<dbReference type="PANTHER" id="PTHR20857">
    <property type="entry name" value="THIAMINE-PHOSPHATE PYROPHOSPHORYLASE"/>
    <property type="match status" value="1"/>
</dbReference>
<name>A0A1L8CQZ7_9PROT</name>
<gene>
    <name evidence="9" type="primary">thiE</name>
    <name evidence="13" type="ORF">MMIC_P2335</name>
</gene>
<feature type="binding site" evidence="9">
    <location>
        <begin position="38"/>
        <end position="42"/>
    </location>
    <ligand>
        <name>4-amino-2-methyl-5-(diphosphooxymethyl)pyrimidine</name>
        <dbReference type="ChEBI" id="CHEBI:57841"/>
    </ligand>
</feature>